<dbReference type="InterPro" id="IPR004852">
    <property type="entry name" value="Di-haem_cyt_c_peroxidsae"/>
</dbReference>
<feature type="non-terminal residue" evidence="5">
    <location>
        <position position="259"/>
    </location>
</feature>
<gene>
    <name evidence="5" type="ORF">S01H1_53214</name>
</gene>
<dbReference type="InterPro" id="IPR036909">
    <property type="entry name" value="Cyt_c-like_dom_sf"/>
</dbReference>
<feature type="domain" description="Di-haem cytochrome c peroxidase" evidence="4">
    <location>
        <begin position="7"/>
        <end position="117"/>
    </location>
</feature>
<evidence type="ECO:0000259" key="4">
    <source>
        <dbReference type="Pfam" id="PF03150"/>
    </source>
</evidence>
<keyword evidence="3" id="KW-0560">Oxidoreductase</keyword>
<dbReference type="SUPFAM" id="SSF46626">
    <property type="entry name" value="Cytochrome c"/>
    <property type="match status" value="2"/>
</dbReference>
<evidence type="ECO:0000256" key="2">
    <source>
        <dbReference type="ARBA" id="ARBA00022729"/>
    </source>
</evidence>
<sequence>KTATRGQKTATQTSQSAANMVPQGGLFWDGRADTLQNQASGPLLDPREMDGGSIEIIAQKLRHAPYAKKFAGLFGERVFKDDQLLVAQATFAAGRYQLEEPSFHPYTSKYDYWLEGKVRLSESEMRGFRLFNDPDKANCGGCHISQPTRDGLPPLFTDFRYEASGGPRNSALADTQDPNYFDLGICAPIRKDIADQTQFCGMFKTPTLRNTAVRRAFFHNGVFQTLQQVMDFYNFRDTNPEKVYPLAADGKAQKFNDIP</sequence>
<dbReference type="EMBL" id="BARS01034452">
    <property type="protein sequence ID" value="GAG22386.1"/>
    <property type="molecule type" value="Genomic_DNA"/>
</dbReference>
<dbReference type="GO" id="GO:0030313">
    <property type="term" value="C:cell envelope"/>
    <property type="evidence" value="ECO:0007669"/>
    <property type="project" value="UniProtKB-SubCell"/>
</dbReference>
<name>X0XBQ2_9ZZZZ</name>
<dbReference type="Gene3D" id="1.10.760.10">
    <property type="entry name" value="Cytochrome c-like domain"/>
    <property type="match status" value="2"/>
</dbReference>
<dbReference type="GO" id="GO:0004130">
    <property type="term" value="F:cytochrome-c peroxidase activity"/>
    <property type="evidence" value="ECO:0007669"/>
    <property type="project" value="TreeGrafter"/>
</dbReference>
<dbReference type="PANTHER" id="PTHR30600:SF10">
    <property type="entry name" value="BLL6722 PROTEIN"/>
    <property type="match status" value="1"/>
</dbReference>
<dbReference type="AlphaFoldDB" id="X0XBQ2"/>
<accession>X0XBQ2</accession>
<dbReference type="InterPro" id="IPR051395">
    <property type="entry name" value="Cytochrome_c_Peroxidase/MauG"/>
</dbReference>
<evidence type="ECO:0000256" key="1">
    <source>
        <dbReference type="ARBA" id="ARBA00004196"/>
    </source>
</evidence>
<protein>
    <recommendedName>
        <fullName evidence="4">Di-haem cytochrome c peroxidase domain-containing protein</fullName>
    </recommendedName>
</protein>
<keyword evidence="2" id="KW-0732">Signal</keyword>
<comment type="subcellular location">
    <subcellularLocation>
        <location evidence="1">Cell envelope</location>
    </subcellularLocation>
</comment>
<feature type="non-terminal residue" evidence="5">
    <location>
        <position position="1"/>
    </location>
</feature>
<dbReference type="PANTHER" id="PTHR30600">
    <property type="entry name" value="CYTOCHROME C PEROXIDASE-RELATED"/>
    <property type="match status" value="1"/>
</dbReference>
<organism evidence="5">
    <name type="scientific">marine sediment metagenome</name>
    <dbReference type="NCBI Taxonomy" id="412755"/>
    <lineage>
        <taxon>unclassified sequences</taxon>
        <taxon>metagenomes</taxon>
        <taxon>ecological metagenomes</taxon>
    </lineage>
</organism>
<dbReference type="Pfam" id="PF03150">
    <property type="entry name" value="CCP_MauG"/>
    <property type="match status" value="1"/>
</dbReference>
<dbReference type="GO" id="GO:0020037">
    <property type="term" value="F:heme binding"/>
    <property type="evidence" value="ECO:0007669"/>
    <property type="project" value="InterPro"/>
</dbReference>
<evidence type="ECO:0000313" key="5">
    <source>
        <dbReference type="EMBL" id="GAG22386.1"/>
    </source>
</evidence>
<dbReference type="GO" id="GO:0009055">
    <property type="term" value="F:electron transfer activity"/>
    <property type="evidence" value="ECO:0007669"/>
    <property type="project" value="InterPro"/>
</dbReference>
<reference evidence="5" key="1">
    <citation type="journal article" date="2014" name="Front. Microbiol.">
        <title>High frequency of phylogenetically diverse reductive dehalogenase-homologous genes in deep subseafloor sedimentary metagenomes.</title>
        <authorList>
            <person name="Kawai M."/>
            <person name="Futagami T."/>
            <person name="Toyoda A."/>
            <person name="Takaki Y."/>
            <person name="Nishi S."/>
            <person name="Hori S."/>
            <person name="Arai W."/>
            <person name="Tsubouchi T."/>
            <person name="Morono Y."/>
            <person name="Uchiyama I."/>
            <person name="Ito T."/>
            <person name="Fujiyama A."/>
            <person name="Inagaki F."/>
            <person name="Takami H."/>
        </authorList>
    </citation>
    <scope>NUCLEOTIDE SEQUENCE</scope>
    <source>
        <strain evidence="5">Expedition CK06-06</strain>
    </source>
</reference>
<evidence type="ECO:0000256" key="3">
    <source>
        <dbReference type="ARBA" id="ARBA00023002"/>
    </source>
</evidence>
<comment type="caution">
    <text evidence="5">The sequence shown here is derived from an EMBL/GenBank/DDBJ whole genome shotgun (WGS) entry which is preliminary data.</text>
</comment>
<proteinExistence type="predicted"/>